<protein>
    <submittedName>
        <fullName evidence="2">Uncharacterized protein</fullName>
    </submittedName>
</protein>
<sequence length="87" mass="9545">MHSGRAIAQLAALLGPAALRALVCRLRRPCYSPSAASLRSPAAASPPARRKKNPCLFQNGSKLQKEEKRTNFAMICPFTKVYLLHIL</sequence>
<feature type="region of interest" description="Disordered" evidence="1">
    <location>
        <begin position="33"/>
        <end position="55"/>
    </location>
</feature>
<evidence type="ECO:0000256" key="1">
    <source>
        <dbReference type="SAM" id="MobiDB-lite"/>
    </source>
</evidence>
<keyword evidence="3" id="KW-1185">Reference proteome</keyword>
<accession>H6L4F3</accession>
<name>H6L4F3_SAPGL</name>
<dbReference type="STRING" id="984262.SGRA_0087"/>
<dbReference type="AlphaFoldDB" id="H6L4F3"/>
<feature type="compositionally biased region" description="Low complexity" evidence="1">
    <location>
        <begin position="33"/>
        <end position="47"/>
    </location>
</feature>
<proteinExistence type="predicted"/>
<organism evidence="2 3">
    <name type="scientific">Saprospira grandis (strain Lewin)</name>
    <dbReference type="NCBI Taxonomy" id="984262"/>
    <lineage>
        <taxon>Bacteria</taxon>
        <taxon>Pseudomonadati</taxon>
        <taxon>Bacteroidota</taxon>
        <taxon>Saprospiria</taxon>
        <taxon>Saprospirales</taxon>
        <taxon>Saprospiraceae</taxon>
        <taxon>Saprospira</taxon>
    </lineage>
</organism>
<dbReference type="EMBL" id="CP002831">
    <property type="protein sequence ID" value="AFC22832.1"/>
    <property type="molecule type" value="Genomic_DNA"/>
</dbReference>
<reference evidence="2 3" key="1">
    <citation type="journal article" date="2012" name="Stand. Genomic Sci.">
        <title>Complete genome sequencing and analysis of Saprospira grandis str. Lewin, a predatory marine bacterium.</title>
        <authorList>
            <person name="Saw J.H."/>
            <person name="Yuryev A."/>
            <person name="Kanbe M."/>
            <person name="Hou S."/>
            <person name="Young A.G."/>
            <person name="Aizawa S."/>
            <person name="Alam M."/>
        </authorList>
    </citation>
    <scope>NUCLEOTIDE SEQUENCE [LARGE SCALE GENOMIC DNA]</scope>
    <source>
        <strain evidence="2 3">Lewin</strain>
    </source>
</reference>
<dbReference type="HOGENOM" id="CLU_2481516_0_0_10"/>
<evidence type="ECO:0000313" key="2">
    <source>
        <dbReference type="EMBL" id="AFC22832.1"/>
    </source>
</evidence>
<evidence type="ECO:0000313" key="3">
    <source>
        <dbReference type="Proteomes" id="UP000007519"/>
    </source>
</evidence>
<gene>
    <name evidence="2" type="ordered locus">SGRA_0087</name>
</gene>
<dbReference type="Proteomes" id="UP000007519">
    <property type="component" value="Chromosome"/>
</dbReference>
<dbReference type="KEGG" id="sgn:SGRA_0087"/>